<sequence length="385" mass="41906">MTDLVPPTGRVHWIGTGLSTGSGLRVLATAHDVLLWARTEEKAERCLTRLGLTGQVGVRRFGHDALAAELRAGDVVVSMLPAPEHPALVRLCLDRGAHFACSSYTSDELVALGQQAAERGVVVLTEAGLDPGIDHLYAHLLIERARAEFGADTPASAVFTSYCGGLPAEPNDFRYRFSWAPRSVLTALRTPARYVRDGSEHVADRPWEATRSQDVGGETFEVYPNRDSVPFVEQYQVPGAWRLETFVRGTVRLAGWREAWSEVFAVVRDGDDDQVTALAAELADKYPMREQDLDRVVLSVALSLEGEDGRRWSGEYVLDLVGAPEETAMARTVSLTLACGVTDVLARRTAPGLHRATAGSAARWLGFLAEHGVRSELRVPAPSNP</sequence>
<dbReference type="Pfam" id="PF03435">
    <property type="entry name" value="Sacchrp_dh_NADP"/>
    <property type="match status" value="1"/>
</dbReference>
<keyword evidence="5" id="KW-1185">Reference proteome</keyword>
<dbReference type="InterPro" id="IPR005097">
    <property type="entry name" value="Sacchrp_dh_NADP-bd"/>
</dbReference>
<feature type="domain" description="Saccharopine dehydrogenase-like C-terminal" evidence="3">
    <location>
        <begin position="128"/>
        <end position="372"/>
    </location>
</feature>
<dbReference type="Proteomes" id="UP000199503">
    <property type="component" value="Unassembled WGS sequence"/>
</dbReference>
<reference evidence="5" key="1">
    <citation type="submission" date="2016-10" db="EMBL/GenBank/DDBJ databases">
        <authorList>
            <person name="Varghese N."/>
            <person name="Submissions S."/>
        </authorList>
    </citation>
    <scope>NUCLEOTIDE SEQUENCE [LARGE SCALE GENOMIC DNA]</scope>
    <source>
        <strain evidence="5">DSM 44437</strain>
    </source>
</reference>
<proteinExistence type="predicted"/>
<dbReference type="GO" id="GO:0004753">
    <property type="term" value="F:saccharopine dehydrogenase activity"/>
    <property type="evidence" value="ECO:0007669"/>
    <property type="project" value="TreeGrafter"/>
</dbReference>
<dbReference type="EMBL" id="FOFV01000017">
    <property type="protein sequence ID" value="SES17072.1"/>
    <property type="molecule type" value="Genomic_DNA"/>
</dbReference>
<dbReference type="STRING" id="65499.SAMN04488000_11747"/>
<evidence type="ECO:0000256" key="1">
    <source>
        <dbReference type="ARBA" id="ARBA00023002"/>
    </source>
</evidence>
<protein>
    <submittedName>
        <fullName evidence="4">Saccharopine dehydrogenase, NADP-dependent</fullName>
    </submittedName>
</protein>
<evidence type="ECO:0000313" key="5">
    <source>
        <dbReference type="Proteomes" id="UP000199503"/>
    </source>
</evidence>
<evidence type="ECO:0000259" key="3">
    <source>
        <dbReference type="Pfam" id="PF16653"/>
    </source>
</evidence>
<feature type="domain" description="Saccharopine dehydrogenase NADP binding" evidence="2">
    <location>
        <begin position="11"/>
        <end position="124"/>
    </location>
</feature>
<dbReference type="AlphaFoldDB" id="A0A1H9V5W5"/>
<dbReference type="PANTHER" id="PTHR11133:SF23">
    <property type="entry name" value="SACCHAROPINE DEHYDROGENASE [NAD(+), L-LYSINE-FORMING]"/>
    <property type="match status" value="1"/>
</dbReference>
<accession>A0A1H9V5W5</accession>
<dbReference type="InterPro" id="IPR051168">
    <property type="entry name" value="AASS"/>
</dbReference>
<organism evidence="4 5">
    <name type="scientific">Lentzea albida</name>
    <dbReference type="NCBI Taxonomy" id="65499"/>
    <lineage>
        <taxon>Bacteria</taxon>
        <taxon>Bacillati</taxon>
        <taxon>Actinomycetota</taxon>
        <taxon>Actinomycetes</taxon>
        <taxon>Pseudonocardiales</taxon>
        <taxon>Pseudonocardiaceae</taxon>
        <taxon>Lentzea</taxon>
    </lineage>
</organism>
<dbReference type="RefSeq" id="WP_089922621.1">
    <property type="nucleotide sequence ID" value="NZ_FOFV01000017.1"/>
</dbReference>
<dbReference type="InterPro" id="IPR032095">
    <property type="entry name" value="Sacchrp_dh-like_C"/>
</dbReference>
<dbReference type="GO" id="GO:0019878">
    <property type="term" value="P:lysine biosynthetic process via aminoadipic acid"/>
    <property type="evidence" value="ECO:0007669"/>
    <property type="project" value="TreeGrafter"/>
</dbReference>
<evidence type="ECO:0000313" key="4">
    <source>
        <dbReference type="EMBL" id="SES17072.1"/>
    </source>
</evidence>
<evidence type="ECO:0000259" key="2">
    <source>
        <dbReference type="Pfam" id="PF03435"/>
    </source>
</evidence>
<dbReference type="GO" id="GO:0005737">
    <property type="term" value="C:cytoplasm"/>
    <property type="evidence" value="ECO:0007669"/>
    <property type="project" value="TreeGrafter"/>
</dbReference>
<gene>
    <name evidence="4" type="ORF">SAMN04488000_11747</name>
</gene>
<dbReference type="SUPFAM" id="SSF55347">
    <property type="entry name" value="Glyceraldehyde-3-phosphate dehydrogenase-like, C-terminal domain"/>
    <property type="match status" value="1"/>
</dbReference>
<dbReference type="Pfam" id="PF16653">
    <property type="entry name" value="Sacchrp_dh_C"/>
    <property type="match status" value="1"/>
</dbReference>
<dbReference type="OrthoDB" id="973788at2"/>
<dbReference type="InterPro" id="IPR036291">
    <property type="entry name" value="NAD(P)-bd_dom_sf"/>
</dbReference>
<dbReference type="Gene3D" id="3.30.360.10">
    <property type="entry name" value="Dihydrodipicolinate Reductase, domain 2"/>
    <property type="match status" value="1"/>
</dbReference>
<keyword evidence="1" id="KW-0560">Oxidoreductase</keyword>
<dbReference type="Gene3D" id="3.40.50.720">
    <property type="entry name" value="NAD(P)-binding Rossmann-like Domain"/>
    <property type="match status" value="1"/>
</dbReference>
<dbReference type="PANTHER" id="PTHR11133">
    <property type="entry name" value="SACCHAROPINE DEHYDROGENASE"/>
    <property type="match status" value="1"/>
</dbReference>
<dbReference type="SUPFAM" id="SSF51735">
    <property type="entry name" value="NAD(P)-binding Rossmann-fold domains"/>
    <property type="match status" value="1"/>
</dbReference>
<name>A0A1H9V5W5_9PSEU</name>